<proteinExistence type="predicted"/>
<evidence type="ECO:0000313" key="4">
    <source>
        <dbReference type="Proteomes" id="UP000015520"/>
    </source>
</evidence>
<sequence>MKYEFIHILLVFIGLFTGYLISYFKEKGKNRALLEDNQSLTNEIEKIKQEYSLDLQKRKYKYETKQKLYYEFMDKLDTYNALGINLFFDELGTIMMKFYESNTEEKKKKYTIEFNNTARDIDTKIKKQTSELFSQLNQLKLTTNEETLSILEELHNELSRVNNKFIEIAESIPDLLNKHNANAEIQKFDTHSNSKIVNIKGKLIQALKNELNSI</sequence>
<evidence type="ECO:0000256" key="1">
    <source>
        <dbReference type="SAM" id="Coils"/>
    </source>
</evidence>
<keyword evidence="2" id="KW-0472">Membrane</keyword>
<reference evidence="3 4" key="1">
    <citation type="submission" date="2013-07" db="EMBL/GenBank/DDBJ databases">
        <title>Sulfurimonas hongkongensis AST-10 Genome Sequencing.</title>
        <authorList>
            <person name="Cai L."/>
            <person name="Zhang T."/>
        </authorList>
    </citation>
    <scope>NUCLEOTIDE SEQUENCE [LARGE SCALE GENOMIC DNA]</scope>
    <source>
        <strain evidence="3 4">AST-10</strain>
    </source>
</reference>
<keyword evidence="2" id="KW-0812">Transmembrane</keyword>
<comment type="caution">
    <text evidence="3">The sequence shown here is derived from an EMBL/GenBank/DDBJ whole genome shotgun (WGS) entry which is preliminary data.</text>
</comment>
<evidence type="ECO:0000313" key="3">
    <source>
        <dbReference type="EMBL" id="EQB39408.1"/>
    </source>
</evidence>
<dbReference type="RefSeq" id="WP_021287327.1">
    <property type="nucleotide sequence ID" value="NZ_AUPZ01000007.1"/>
</dbReference>
<feature type="coiled-coil region" evidence="1">
    <location>
        <begin position="30"/>
        <end position="57"/>
    </location>
</feature>
<feature type="transmembrane region" description="Helical" evidence="2">
    <location>
        <begin position="6"/>
        <end position="24"/>
    </location>
</feature>
<evidence type="ECO:0000256" key="2">
    <source>
        <dbReference type="SAM" id="Phobius"/>
    </source>
</evidence>
<keyword evidence="2" id="KW-1133">Transmembrane helix</keyword>
<name>T0L0V8_9BACT</name>
<dbReference type="eggNOG" id="ENOG5031J4Q">
    <property type="taxonomic scope" value="Bacteria"/>
</dbReference>
<keyword evidence="4" id="KW-1185">Reference proteome</keyword>
<gene>
    <name evidence="3" type="ORF">M947_05290</name>
</gene>
<dbReference type="AlphaFoldDB" id="T0L0V8"/>
<dbReference type="Proteomes" id="UP000015520">
    <property type="component" value="Unassembled WGS sequence"/>
</dbReference>
<dbReference type="PATRIC" id="fig|1172190.3.peg.1030"/>
<protein>
    <submittedName>
        <fullName evidence="3">Uncharacterized protein</fullName>
    </submittedName>
</protein>
<keyword evidence="1" id="KW-0175">Coiled coil</keyword>
<dbReference type="STRING" id="1172190.M947_05290"/>
<dbReference type="OrthoDB" id="5877456at2"/>
<organism evidence="3 4">
    <name type="scientific">Sulfurimonas hongkongensis</name>
    <dbReference type="NCBI Taxonomy" id="1172190"/>
    <lineage>
        <taxon>Bacteria</taxon>
        <taxon>Pseudomonadati</taxon>
        <taxon>Campylobacterota</taxon>
        <taxon>Epsilonproteobacteria</taxon>
        <taxon>Campylobacterales</taxon>
        <taxon>Sulfurimonadaceae</taxon>
        <taxon>Sulfurimonas</taxon>
    </lineage>
</organism>
<dbReference type="EMBL" id="AUPZ01000007">
    <property type="protein sequence ID" value="EQB39408.1"/>
    <property type="molecule type" value="Genomic_DNA"/>
</dbReference>
<accession>T0L0V8</accession>